<evidence type="ECO:0000256" key="1">
    <source>
        <dbReference type="ARBA" id="ARBA00004651"/>
    </source>
</evidence>
<keyword evidence="4 6" id="KW-1133">Transmembrane helix</keyword>
<dbReference type="AlphaFoldDB" id="A0AAX1BK05"/>
<evidence type="ECO:0000256" key="3">
    <source>
        <dbReference type="ARBA" id="ARBA00022692"/>
    </source>
</evidence>
<feature type="non-terminal residue" evidence="8">
    <location>
        <position position="168"/>
    </location>
</feature>
<protein>
    <recommendedName>
        <fullName evidence="7">Membrane transport protein MMPL domain-containing protein</fullName>
    </recommendedName>
</protein>
<feature type="non-terminal residue" evidence="8">
    <location>
        <position position="1"/>
    </location>
</feature>
<name>A0AAX1BK05_KLEPN</name>
<keyword evidence="2" id="KW-1003">Cell membrane</keyword>
<evidence type="ECO:0000256" key="5">
    <source>
        <dbReference type="ARBA" id="ARBA00023136"/>
    </source>
</evidence>
<feature type="transmembrane region" description="Helical" evidence="6">
    <location>
        <begin position="74"/>
        <end position="94"/>
    </location>
</feature>
<comment type="subcellular location">
    <subcellularLocation>
        <location evidence="1">Cell membrane</location>
        <topology evidence="1">Multi-pass membrane protein</topology>
    </subcellularLocation>
</comment>
<dbReference type="PANTHER" id="PTHR33406:SF13">
    <property type="entry name" value="MEMBRANE PROTEIN YDFJ"/>
    <property type="match status" value="1"/>
</dbReference>
<evidence type="ECO:0000256" key="4">
    <source>
        <dbReference type="ARBA" id="ARBA00022989"/>
    </source>
</evidence>
<feature type="transmembrane region" description="Helical" evidence="6">
    <location>
        <begin position="101"/>
        <end position="121"/>
    </location>
</feature>
<reference evidence="8 9" key="1">
    <citation type="submission" date="2017-09" db="EMBL/GenBank/DDBJ databases">
        <title>Molecular Epidemiology of Livestock-Associated Methicillin Resistant Staphylococcus aureus (LA-MRSA) and Extended-Spectrum Beta-Lactamase (ESBL)-Producing Enterobacteriaceae in Pigs and Exposed Workers in Cameroon and South Africa.</title>
        <authorList>
            <person name="Founou L."/>
            <person name="Founou R.C."/>
            <person name="Allam M."/>
            <person name="Ismail A."/>
            <person name="Essack S.Y."/>
        </authorList>
    </citation>
    <scope>NUCLEOTIDE SEQUENCE [LARGE SCALE GENOMIC DNA]</scope>
    <source>
        <strain evidence="8 9">HH516E4IA</strain>
    </source>
</reference>
<evidence type="ECO:0000256" key="6">
    <source>
        <dbReference type="SAM" id="Phobius"/>
    </source>
</evidence>
<gene>
    <name evidence="8" type="ORF">CP554_28275</name>
</gene>
<dbReference type="SUPFAM" id="SSF82866">
    <property type="entry name" value="Multidrug efflux transporter AcrB transmembrane domain"/>
    <property type="match status" value="1"/>
</dbReference>
<evidence type="ECO:0000313" key="8">
    <source>
        <dbReference type="EMBL" id="PVU55430.1"/>
    </source>
</evidence>
<dbReference type="Pfam" id="PF03176">
    <property type="entry name" value="MMPL"/>
    <property type="match status" value="1"/>
</dbReference>
<organism evidence="8 9">
    <name type="scientific">Klebsiella pneumoniae</name>
    <dbReference type="NCBI Taxonomy" id="573"/>
    <lineage>
        <taxon>Bacteria</taxon>
        <taxon>Pseudomonadati</taxon>
        <taxon>Pseudomonadota</taxon>
        <taxon>Gammaproteobacteria</taxon>
        <taxon>Enterobacterales</taxon>
        <taxon>Enterobacteriaceae</taxon>
        <taxon>Klebsiella/Raoultella group</taxon>
        <taxon>Klebsiella</taxon>
        <taxon>Klebsiella pneumoniae complex</taxon>
    </lineage>
</organism>
<dbReference type="InterPro" id="IPR004869">
    <property type="entry name" value="MMPL_dom"/>
</dbReference>
<dbReference type="InterPro" id="IPR050545">
    <property type="entry name" value="Mycobact_MmpL"/>
</dbReference>
<keyword evidence="3 6" id="KW-0812">Transmembrane</keyword>
<evidence type="ECO:0000259" key="7">
    <source>
        <dbReference type="Pfam" id="PF03176"/>
    </source>
</evidence>
<feature type="transmembrane region" description="Helical" evidence="6">
    <location>
        <begin position="141"/>
        <end position="162"/>
    </location>
</feature>
<sequence length="168" mass="18680">KNVDIVTPPQMSKDNDYALMVVIPKHGPNAESTNDLVHDLRDYNKDAQDKYGFKTEISGQSVINIDMSKKLNEAIPLFATVIVVLAFFLLMIVFRSILIPLKAVLGFVLSLMATLGFTTFVMQDGFMKGLFGIETTGPMLAFLPVITIGILFGLAMDYEVFLMSRIHE</sequence>
<accession>A0AAX1BK05</accession>
<dbReference type="EMBL" id="PCFF01000174">
    <property type="protein sequence ID" value="PVU55430.1"/>
    <property type="molecule type" value="Genomic_DNA"/>
</dbReference>
<evidence type="ECO:0000256" key="2">
    <source>
        <dbReference type="ARBA" id="ARBA00022475"/>
    </source>
</evidence>
<dbReference type="Gene3D" id="1.20.1640.10">
    <property type="entry name" value="Multidrug efflux transporter AcrB transmembrane domain"/>
    <property type="match status" value="1"/>
</dbReference>
<dbReference type="PANTHER" id="PTHR33406">
    <property type="entry name" value="MEMBRANE PROTEIN MJ1562-RELATED"/>
    <property type="match status" value="1"/>
</dbReference>
<dbReference type="GO" id="GO:0005886">
    <property type="term" value="C:plasma membrane"/>
    <property type="evidence" value="ECO:0007669"/>
    <property type="project" value="UniProtKB-SubCell"/>
</dbReference>
<feature type="domain" description="Membrane transport protein MMPL" evidence="7">
    <location>
        <begin position="7"/>
        <end position="168"/>
    </location>
</feature>
<evidence type="ECO:0000313" key="9">
    <source>
        <dbReference type="Proteomes" id="UP000245817"/>
    </source>
</evidence>
<keyword evidence="5 6" id="KW-0472">Membrane</keyword>
<proteinExistence type="predicted"/>
<dbReference type="RefSeq" id="WP_165803660.1">
    <property type="nucleotide sequence ID" value="NZ_PCFF01000174.1"/>
</dbReference>
<comment type="caution">
    <text evidence="8">The sequence shown here is derived from an EMBL/GenBank/DDBJ whole genome shotgun (WGS) entry which is preliminary data.</text>
</comment>
<dbReference type="Proteomes" id="UP000245817">
    <property type="component" value="Unassembled WGS sequence"/>
</dbReference>